<keyword evidence="2" id="KW-0378">Hydrolase</keyword>
<organism evidence="5 6">
    <name type="scientific">Aerococcus christensenii</name>
    <dbReference type="NCBI Taxonomy" id="87541"/>
    <lineage>
        <taxon>Bacteria</taxon>
        <taxon>Bacillati</taxon>
        <taxon>Bacillota</taxon>
        <taxon>Bacilli</taxon>
        <taxon>Lactobacillales</taxon>
        <taxon>Aerococcaceae</taxon>
        <taxon>Aerococcus</taxon>
    </lineage>
</organism>
<dbReference type="Pfam" id="PF00128">
    <property type="entry name" value="Alpha-amylase"/>
    <property type="match status" value="1"/>
</dbReference>
<dbReference type="GO" id="GO:0009313">
    <property type="term" value="P:oligosaccharide catabolic process"/>
    <property type="evidence" value="ECO:0007669"/>
    <property type="project" value="TreeGrafter"/>
</dbReference>
<dbReference type="OrthoDB" id="9805159at2"/>
<sequence>MSKQQDWWKESIVYQIYPKSFKDSNNDGIGDIRGIIQKLEYLKYLGINVIWLNPIFESPMVDNGYDISNYYKMNLDFGTKDELKLLVKEAHNKGIKIILDLPVNHTSNQHKWFIESAKNEDNKYSDYYIWKSPKKDGSEPNNWISSFGGSAWEYNSNRNKYYLHCFAKEQPDLNWENPNLRKDIYKMMRYWLDFGIDGFRLDVISLLSKRQDFPDSPPQNKDTKNYYIGVSNGPRIHEFIQEMNDLVFSKYDVMIVGETPNTTLEQAILYTSPKRKEMNMVFQFDHMHIDYGELGKFSNVRFKLSDLKKVMTKWQNGLEEGWNALYWSNHDQPRAVTRFGDDKLYRKESAKMLGTLLHMMKGTPFIFQGEELGMKNVPFLFLEYYQDIETRGEIEKLKSMGFDLSFIEKVCYLKSRDNARTPIPWTNKGAYNGFSNTQPWIRVSPDNIEINVENELRDKQSVFFYYRELIRIRKKYDVVINGKYRLVDADDSDVFAYIRETDKEELLVICSFSDSRINYVISKEVMKDNFELLLSNYARRNSQLKENMILKPYESLIYYRKK</sequence>
<dbReference type="InterPro" id="IPR013780">
    <property type="entry name" value="Glyco_hydro_b"/>
</dbReference>
<dbReference type="RefSeq" id="WP_060936236.1">
    <property type="nucleotide sequence ID" value="NZ_JASOZP010000020.1"/>
</dbReference>
<feature type="domain" description="Glycosyl hydrolase family 13 catalytic" evidence="4">
    <location>
        <begin position="15"/>
        <end position="420"/>
    </location>
</feature>
<gene>
    <name evidence="5" type="ORF">HMPREF3187_00006</name>
</gene>
<comment type="similarity">
    <text evidence="1">Belongs to the glycosyl hydrolase 13 family.</text>
</comment>
<dbReference type="PANTHER" id="PTHR10357:SF179">
    <property type="entry name" value="NEUTRAL AND BASIC AMINO ACID TRANSPORT PROTEIN RBAT"/>
    <property type="match status" value="1"/>
</dbReference>
<dbReference type="SMART" id="SM00642">
    <property type="entry name" value="Aamy"/>
    <property type="match status" value="1"/>
</dbReference>
<keyword evidence="3" id="KW-0326">Glycosidase</keyword>
<dbReference type="AlphaFoldDB" id="A0A133Y5K4"/>
<dbReference type="GO" id="GO:0004556">
    <property type="term" value="F:alpha-amylase activity"/>
    <property type="evidence" value="ECO:0007669"/>
    <property type="project" value="TreeGrafter"/>
</dbReference>
<protein>
    <submittedName>
        <fullName evidence="5">Oligo-1,6-glucosidase</fullName>
    </submittedName>
</protein>
<evidence type="ECO:0000259" key="4">
    <source>
        <dbReference type="SMART" id="SM00642"/>
    </source>
</evidence>
<proteinExistence type="inferred from homology"/>
<dbReference type="FunFam" id="2.60.40.1180:FF:000007">
    <property type="entry name" value="Sucrose isomerase"/>
    <property type="match status" value="1"/>
</dbReference>
<evidence type="ECO:0000313" key="5">
    <source>
        <dbReference type="EMBL" id="KXB38520.1"/>
    </source>
</evidence>
<dbReference type="PATRIC" id="fig|87541.4.peg.7"/>
<evidence type="ECO:0000256" key="2">
    <source>
        <dbReference type="ARBA" id="ARBA00022801"/>
    </source>
</evidence>
<dbReference type="SUPFAM" id="SSF51011">
    <property type="entry name" value="Glycosyl hydrolase domain"/>
    <property type="match status" value="1"/>
</dbReference>
<evidence type="ECO:0000313" key="6">
    <source>
        <dbReference type="Proteomes" id="UP000070422"/>
    </source>
</evidence>
<dbReference type="Gene3D" id="3.20.20.80">
    <property type="entry name" value="Glycosidases"/>
    <property type="match status" value="1"/>
</dbReference>
<dbReference type="InterPro" id="IPR056300">
    <property type="entry name" value="SusG-like_C"/>
</dbReference>
<accession>A0A133Y5K4</accession>
<dbReference type="InterPro" id="IPR017853">
    <property type="entry name" value="GH"/>
</dbReference>
<evidence type="ECO:0000256" key="3">
    <source>
        <dbReference type="ARBA" id="ARBA00023295"/>
    </source>
</evidence>
<dbReference type="NCBIfam" id="NF008183">
    <property type="entry name" value="PRK10933.1"/>
    <property type="match status" value="1"/>
</dbReference>
<dbReference type="FunFam" id="3.90.400.10:FF:000002">
    <property type="entry name" value="Sucrose isomerase"/>
    <property type="match status" value="1"/>
</dbReference>
<dbReference type="Gene3D" id="2.60.40.1180">
    <property type="entry name" value="Golgi alpha-mannosidase II"/>
    <property type="match status" value="1"/>
</dbReference>
<name>A0A133Y5K4_9LACT</name>
<dbReference type="SUPFAM" id="SSF51445">
    <property type="entry name" value="(Trans)glycosidases"/>
    <property type="match status" value="1"/>
</dbReference>
<dbReference type="EMBL" id="LSCQ01000001">
    <property type="protein sequence ID" value="KXB38520.1"/>
    <property type="molecule type" value="Genomic_DNA"/>
</dbReference>
<dbReference type="Proteomes" id="UP000070422">
    <property type="component" value="Unassembled WGS sequence"/>
</dbReference>
<dbReference type="Pfam" id="PF23915">
    <property type="entry name" value="SusG_C"/>
    <property type="match status" value="1"/>
</dbReference>
<dbReference type="CDD" id="cd11333">
    <property type="entry name" value="AmyAc_SI_OligoGlu_DGase"/>
    <property type="match status" value="1"/>
</dbReference>
<dbReference type="PANTHER" id="PTHR10357">
    <property type="entry name" value="ALPHA-AMYLASE FAMILY MEMBER"/>
    <property type="match status" value="1"/>
</dbReference>
<evidence type="ECO:0000256" key="1">
    <source>
        <dbReference type="ARBA" id="ARBA00008061"/>
    </source>
</evidence>
<reference evidence="5 6" key="1">
    <citation type="submission" date="2016-01" db="EMBL/GenBank/DDBJ databases">
        <authorList>
            <person name="Oliw E.H."/>
        </authorList>
    </citation>
    <scope>NUCLEOTIDE SEQUENCE [LARGE SCALE GENOMIC DNA]</scope>
    <source>
        <strain evidence="5 6">KA00635</strain>
    </source>
</reference>
<dbReference type="FunFam" id="3.20.20.80:FF:000064">
    <property type="entry name" value="Oligo-1,6-glucosidase"/>
    <property type="match status" value="1"/>
</dbReference>
<dbReference type="InterPro" id="IPR045857">
    <property type="entry name" value="O16G_dom_2"/>
</dbReference>
<dbReference type="Gene3D" id="3.90.400.10">
    <property type="entry name" value="Oligo-1,6-glucosidase, Domain 2"/>
    <property type="match status" value="1"/>
</dbReference>
<dbReference type="InterPro" id="IPR006047">
    <property type="entry name" value="GH13_cat_dom"/>
</dbReference>
<comment type="caution">
    <text evidence="5">The sequence shown here is derived from an EMBL/GenBank/DDBJ whole genome shotgun (WGS) entry which is preliminary data.</text>
</comment>